<dbReference type="Pfam" id="PF01807">
    <property type="entry name" value="Zn_ribbon_DnaG"/>
    <property type="match status" value="1"/>
</dbReference>
<accession>W5QSZ8</accession>
<dbReference type="SUPFAM" id="SSF56731">
    <property type="entry name" value="DNA primase core"/>
    <property type="match status" value="1"/>
</dbReference>
<dbReference type="GO" id="GO:0008270">
    <property type="term" value="F:zinc ion binding"/>
    <property type="evidence" value="ECO:0007669"/>
    <property type="project" value="UniProtKB-KW"/>
</dbReference>
<evidence type="ECO:0000256" key="1">
    <source>
        <dbReference type="ARBA" id="ARBA00022723"/>
    </source>
</evidence>
<sequence>MIDKKYIDLILDTVDLQEVVSDYGIALKVKGHRAWGCCPFHNEKTASFCVDTAKNLWFCHGACHEGGNVITFVMKMENLPFPLAVKKLLKEKKNISLTDNELQSTPEEEEKYKKKESMRIINAKLCAFFFEEIQKDTPVAKLAREYMLGRWNEEYCHEQQMGFAPDDWTSVVDFATKAGLSLDLMQEMGILKMSEKTDKLYCVYKNRLMIPIRDRYSNIEGFTARALDDKAERKYINSSDSILYNKSESIFGIDAAVKAARQEEKLYLVEGGPDVVKLQSLGIHNTIASLGAGWTKEQFQMLKDYRLKSCTLCFIPDSDLPKEGETLGAGFKNVLRNGAIAIQQGFTVSVKEIPNDIHAEHAKKLDPDEFINDRSDLSGLQEKEFIVWFFSKKLNKEGTTEEKQKVVEEVCDLLLHIKNEDVKEQYITQLSKIDGSKALWHQALNSAKVREQQRRSEKNKESGIDMLRSFGFTVQHGCYYGCDKHGDEVQLSNFTLRPLYHIKDDIQPVRLFEINNTDPSTPPEIIELDMEAITSAKTFRKKLLGIGNYTWLAGEEALIQLQRYLAQVTETAVEIKQLGWQKQGFYCFCNGAYEDGEWHEVDGYGIVRLNSGNYYLPAMSSIYRNSVELFANERKFRHKPHSNISLHDYFQKMVQVHGDNAMVGLCFYMATLFRDIVRTKARCFPILDLFGPKGSGKTELGHSLMSFFISENDPQSIVSDSLPALSDAVSSYSNALVQIDEYSNNIDIKRIEWLKGLWAGIGRSKMNLDKKEREQARVDSGVIITGQEMPTADIALFTRLIYLTYDRQHHTQEERERWKDLVHYRLMGATHITLEILSHRDKFEACFDEAWKKAEVDLSYRLKGYDVMDRIERNWYVPLSAYLALEDVIKIPFRYEALLDFCVKCVIRQNDLCSKTDEVSGFWRIISSAQQKGTIMNGQHYVIKGKKSIKTNAQKEAIEFGDVRQILMIRKDIMLTTYRELGKKMDEKLLSTESMLHYLQISTEYLGVSYAPERFKKFNSNGQPMQEPIMEGCNIKGYRTIYEQDRPLCFDYKMVSEKFGINLDSCVDSGDEKPADPVEAEIPFGKPTDDLPF</sequence>
<organism evidence="6">
    <name type="scientific">Prevotella sp. Sc00028</name>
    <dbReference type="NCBI Taxonomy" id="1231728"/>
    <lineage>
        <taxon>Bacteria</taxon>
        <taxon>Pseudomonadati</taxon>
        <taxon>Bacteroidota</taxon>
        <taxon>Bacteroidia</taxon>
        <taxon>Bacteroidales</taxon>
        <taxon>Prevotellaceae</taxon>
        <taxon>Prevotella</taxon>
    </lineage>
</organism>
<dbReference type="GO" id="GO:0003899">
    <property type="term" value="F:DNA-directed RNA polymerase activity"/>
    <property type="evidence" value="ECO:0007669"/>
    <property type="project" value="InterPro"/>
</dbReference>
<dbReference type="SMART" id="SM00400">
    <property type="entry name" value="ZnF_CHCC"/>
    <property type="match status" value="1"/>
</dbReference>
<dbReference type="SUPFAM" id="SSF57783">
    <property type="entry name" value="Zinc beta-ribbon"/>
    <property type="match status" value="1"/>
</dbReference>
<feature type="region of interest" description="Disordered" evidence="4">
    <location>
        <begin position="1070"/>
        <end position="1093"/>
    </location>
</feature>
<dbReference type="InterPro" id="IPR034151">
    <property type="entry name" value="TOPRIM_DnaG_bac"/>
</dbReference>
<dbReference type="InterPro" id="IPR002694">
    <property type="entry name" value="Znf_CHC2"/>
</dbReference>
<protein>
    <submittedName>
        <fullName evidence="6">DNA primase</fullName>
    </submittedName>
</protein>
<evidence type="ECO:0000256" key="3">
    <source>
        <dbReference type="ARBA" id="ARBA00022833"/>
    </source>
</evidence>
<name>W5QSZ8_9BACT</name>
<evidence type="ECO:0000256" key="2">
    <source>
        <dbReference type="ARBA" id="ARBA00022771"/>
    </source>
</evidence>
<keyword evidence="2" id="KW-0863">Zinc-finger</keyword>
<feature type="domain" description="Zinc finger CHC2-type" evidence="5">
    <location>
        <begin position="34"/>
        <end position="89"/>
    </location>
</feature>
<dbReference type="GO" id="GO:0003677">
    <property type="term" value="F:DNA binding"/>
    <property type="evidence" value="ECO:0007669"/>
    <property type="project" value="InterPro"/>
</dbReference>
<dbReference type="Gene3D" id="3.90.580.10">
    <property type="entry name" value="Zinc finger, CHC2-type domain"/>
    <property type="match status" value="1"/>
</dbReference>
<dbReference type="InterPro" id="IPR037068">
    <property type="entry name" value="DNA_primase_core_N_sf"/>
</dbReference>
<proteinExistence type="predicted"/>
<evidence type="ECO:0000256" key="4">
    <source>
        <dbReference type="SAM" id="MobiDB-lite"/>
    </source>
</evidence>
<keyword evidence="1" id="KW-0479">Metal-binding</keyword>
<dbReference type="InterPro" id="IPR050219">
    <property type="entry name" value="DnaG_primase"/>
</dbReference>
<dbReference type="Pfam" id="PF08275">
    <property type="entry name" value="DNAG_N"/>
    <property type="match status" value="1"/>
</dbReference>
<reference evidence="6" key="1">
    <citation type="journal article" date="2014" name="J. Ind. Microbiol. Biotechnol.">
        <title>Analysis of the bovine rumen microbiome reveals a diversity of Sus-like polysaccharide utilization loci from the bacterial phylum Bacteroidetes.</title>
        <authorList>
            <person name="Rosewarne C.P."/>
            <person name="Pope P.B."/>
            <person name="Cheung J.L."/>
            <person name="Morrison M."/>
        </authorList>
    </citation>
    <scope>NUCLEOTIDE SEQUENCE</scope>
    <source>
        <strain evidence="6">Sc00028</strain>
    </source>
</reference>
<dbReference type="InterPro" id="IPR027417">
    <property type="entry name" value="P-loop_NTPase"/>
</dbReference>
<dbReference type="CDD" id="cd03364">
    <property type="entry name" value="TOPRIM_DnaG_primases"/>
    <property type="match status" value="1"/>
</dbReference>
<evidence type="ECO:0000313" key="6">
    <source>
        <dbReference type="EMBL" id="AGH13989.1"/>
    </source>
</evidence>
<dbReference type="GO" id="GO:0005737">
    <property type="term" value="C:cytoplasm"/>
    <property type="evidence" value="ECO:0007669"/>
    <property type="project" value="TreeGrafter"/>
</dbReference>
<dbReference type="InterPro" id="IPR036977">
    <property type="entry name" value="DNA_primase_Znf_CHC2"/>
</dbReference>
<dbReference type="AlphaFoldDB" id="W5QSZ8"/>
<dbReference type="GO" id="GO:0006269">
    <property type="term" value="P:DNA replication, synthesis of primer"/>
    <property type="evidence" value="ECO:0007669"/>
    <property type="project" value="TreeGrafter"/>
</dbReference>
<dbReference type="Gene3D" id="3.90.980.10">
    <property type="entry name" value="DNA primase, catalytic core, N-terminal domain"/>
    <property type="match status" value="1"/>
</dbReference>
<dbReference type="InterPro" id="IPR013264">
    <property type="entry name" value="DNAG_N"/>
</dbReference>
<dbReference type="SUPFAM" id="SSF52540">
    <property type="entry name" value="P-loop containing nucleoside triphosphate hydrolases"/>
    <property type="match status" value="1"/>
</dbReference>
<dbReference type="EMBL" id="JX424620">
    <property type="protein sequence ID" value="AGH13989.1"/>
    <property type="molecule type" value="Genomic_DNA"/>
</dbReference>
<dbReference type="Gene3D" id="3.40.1360.10">
    <property type="match status" value="1"/>
</dbReference>
<keyword evidence="3" id="KW-0862">Zinc</keyword>
<evidence type="ECO:0000259" key="5">
    <source>
        <dbReference type="SMART" id="SM00400"/>
    </source>
</evidence>
<dbReference type="PANTHER" id="PTHR30313:SF2">
    <property type="entry name" value="DNA PRIMASE"/>
    <property type="match status" value="1"/>
</dbReference>
<dbReference type="PANTHER" id="PTHR30313">
    <property type="entry name" value="DNA PRIMASE"/>
    <property type="match status" value="1"/>
</dbReference>